<evidence type="ECO:0000259" key="1">
    <source>
        <dbReference type="PROSITE" id="PS50072"/>
    </source>
</evidence>
<dbReference type="EMBL" id="CAJNRF010006075">
    <property type="protein sequence ID" value="CAF2078175.1"/>
    <property type="molecule type" value="Genomic_DNA"/>
</dbReference>
<dbReference type="EMBL" id="CAJOBG010000411">
    <property type="protein sequence ID" value="CAF3810991.1"/>
    <property type="molecule type" value="Genomic_DNA"/>
</dbReference>
<sequence length="307" mass="35234">MAPPVFHIAVYGLLNSDEYQLAKHCLEDLKRTNSKQISHSEIHPLLEYDWKSFLLNKRTELRGETWAFNDKCMVFIDRQLLGNADQFLHWAKTTFDHTDFRSNELLEVFSNEEYKRKFATDDGQNTYCFMDFHIEDSDNPQNNDIGRLVFELFYDQAPETCENFRALCTGEKGQSGTTGTVLHYKDSIIHRIVPNGWIQGGDIRGGRGNGGESIYGETFPDETFVVKHNQRGILGMANKGYRHSNGSQFYITLSDACEWMSNRFVAFGRVVEGFDTLDKLELINTINQRPVKSVKIVDCGTVQLDEE</sequence>
<dbReference type="FunFam" id="2.40.100.10:FF:000048">
    <property type="entry name" value="Peptidyl-prolyl cis-trans isomerase"/>
    <property type="match status" value="1"/>
</dbReference>
<dbReference type="Proteomes" id="UP000663887">
    <property type="component" value="Unassembled WGS sequence"/>
</dbReference>
<dbReference type="Proteomes" id="UP000663842">
    <property type="component" value="Unassembled WGS sequence"/>
</dbReference>
<name>A0A815CR11_9BILA</name>
<accession>A0A815CR11</accession>
<dbReference type="InterPro" id="IPR002130">
    <property type="entry name" value="Cyclophilin-type_PPIase_dom"/>
</dbReference>
<dbReference type="EMBL" id="CAJNRG010015173">
    <property type="protein sequence ID" value="CAF2162766.1"/>
    <property type="molecule type" value="Genomic_DNA"/>
</dbReference>
<dbReference type="GO" id="GO:0005737">
    <property type="term" value="C:cytoplasm"/>
    <property type="evidence" value="ECO:0007669"/>
    <property type="project" value="TreeGrafter"/>
</dbReference>
<evidence type="ECO:0000313" key="7">
    <source>
        <dbReference type="EMBL" id="CAF3721379.1"/>
    </source>
</evidence>
<dbReference type="Proteomes" id="UP000681967">
    <property type="component" value="Unassembled WGS sequence"/>
</dbReference>
<protein>
    <recommendedName>
        <fullName evidence="1">PPIase cyclophilin-type domain-containing protein</fullName>
    </recommendedName>
</protein>
<dbReference type="Proteomes" id="UP000663824">
    <property type="component" value="Unassembled WGS sequence"/>
</dbReference>
<dbReference type="EMBL" id="CAJOBJ010000020">
    <property type="protein sequence ID" value="CAF3784317.1"/>
    <property type="molecule type" value="Genomic_DNA"/>
</dbReference>
<dbReference type="PANTHER" id="PTHR11071:SF561">
    <property type="entry name" value="PEPTIDYL-PROLYL CIS-TRANS ISOMERASE D-RELATED"/>
    <property type="match status" value="1"/>
</dbReference>
<evidence type="ECO:0000313" key="10">
    <source>
        <dbReference type="EMBL" id="CAF3810991.1"/>
    </source>
</evidence>
<dbReference type="Proteomes" id="UP000663866">
    <property type="component" value="Unassembled WGS sequence"/>
</dbReference>
<dbReference type="EMBL" id="CAJOBH010000002">
    <property type="protein sequence ID" value="CAF3745042.1"/>
    <property type="molecule type" value="Genomic_DNA"/>
</dbReference>
<dbReference type="GO" id="GO:0003755">
    <property type="term" value="F:peptidyl-prolyl cis-trans isomerase activity"/>
    <property type="evidence" value="ECO:0007669"/>
    <property type="project" value="InterPro"/>
</dbReference>
<dbReference type="Pfam" id="PF00160">
    <property type="entry name" value="Pro_isomerase"/>
    <property type="match status" value="1"/>
</dbReference>
<dbReference type="OrthoDB" id="408413at2759"/>
<dbReference type="PROSITE" id="PS50072">
    <property type="entry name" value="CSA_PPIASE_2"/>
    <property type="match status" value="1"/>
</dbReference>
<dbReference type="EMBL" id="CAJNOV010019141">
    <property type="protein sequence ID" value="CAF1628101.1"/>
    <property type="molecule type" value="Genomic_DNA"/>
</dbReference>
<comment type="caution">
    <text evidence="2">The sequence shown here is derived from an EMBL/GenBank/DDBJ whole genome shotgun (WGS) entry which is preliminary data.</text>
</comment>
<dbReference type="InterPro" id="IPR029000">
    <property type="entry name" value="Cyclophilin-like_dom_sf"/>
</dbReference>
<evidence type="ECO:0000313" key="5">
    <source>
        <dbReference type="EMBL" id="CAF2158998.1"/>
    </source>
</evidence>
<dbReference type="Proteomes" id="UP000663855">
    <property type="component" value="Unassembled WGS sequence"/>
</dbReference>
<evidence type="ECO:0000313" key="4">
    <source>
        <dbReference type="EMBL" id="CAF2078175.1"/>
    </source>
</evidence>
<dbReference type="Proteomes" id="UP000663834">
    <property type="component" value="Unassembled WGS sequence"/>
</dbReference>
<dbReference type="SUPFAM" id="SSF50891">
    <property type="entry name" value="Cyclophilin-like"/>
    <property type="match status" value="1"/>
</dbReference>
<evidence type="ECO:0000313" key="3">
    <source>
        <dbReference type="EMBL" id="CAF1628101.1"/>
    </source>
</evidence>
<evidence type="ECO:0000313" key="9">
    <source>
        <dbReference type="EMBL" id="CAF3784317.1"/>
    </source>
</evidence>
<feature type="domain" description="PPIase cyclophilin-type" evidence="1">
    <location>
        <begin position="142"/>
        <end position="301"/>
    </location>
</feature>
<dbReference type="PRINTS" id="PR00153">
    <property type="entry name" value="CSAPPISMRASE"/>
</dbReference>
<dbReference type="PANTHER" id="PTHR11071">
    <property type="entry name" value="PEPTIDYL-PROLYL CIS-TRANS ISOMERASE"/>
    <property type="match status" value="1"/>
</dbReference>
<dbReference type="AlphaFoldDB" id="A0A815CR11"/>
<evidence type="ECO:0000313" key="2">
    <source>
        <dbReference type="EMBL" id="CAF1287068.1"/>
    </source>
</evidence>
<dbReference type="Proteomes" id="UP000663856">
    <property type="component" value="Unassembled WGS sequence"/>
</dbReference>
<dbReference type="EMBL" id="CAJNRE010017973">
    <property type="protein sequence ID" value="CAF2158998.1"/>
    <property type="molecule type" value="Genomic_DNA"/>
</dbReference>
<dbReference type="EMBL" id="CAJOBF010000007">
    <property type="protein sequence ID" value="CAF3721379.1"/>
    <property type="molecule type" value="Genomic_DNA"/>
</dbReference>
<organism evidence="2 11">
    <name type="scientific">Rotaria magnacalcarata</name>
    <dbReference type="NCBI Taxonomy" id="392030"/>
    <lineage>
        <taxon>Eukaryota</taxon>
        <taxon>Metazoa</taxon>
        <taxon>Spiralia</taxon>
        <taxon>Gnathifera</taxon>
        <taxon>Rotifera</taxon>
        <taxon>Eurotatoria</taxon>
        <taxon>Bdelloidea</taxon>
        <taxon>Philodinida</taxon>
        <taxon>Philodinidae</taxon>
        <taxon>Rotaria</taxon>
    </lineage>
</organism>
<dbReference type="Gene3D" id="2.40.100.10">
    <property type="entry name" value="Cyclophilin-like"/>
    <property type="match status" value="1"/>
</dbReference>
<evidence type="ECO:0000313" key="6">
    <source>
        <dbReference type="EMBL" id="CAF2162766.1"/>
    </source>
</evidence>
<reference evidence="2" key="1">
    <citation type="submission" date="2021-02" db="EMBL/GenBank/DDBJ databases">
        <authorList>
            <person name="Nowell W R."/>
        </authorList>
    </citation>
    <scope>NUCLEOTIDE SEQUENCE</scope>
</reference>
<evidence type="ECO:0000313" key="11">
    <source>
        <dbReference type="Proteomes" id="UP000663834"/>
    </source>
</evidence>
<proteinExistence type="predicted"/>
<dbReference type="EMBL" id="CAJNOW010000632">
    <property type="protein sequence ID" value="CAF1287068.1"/>
    <property type="molecule type" value="Genomic_DNA"/>
</dbReference>
<evidence type="ECO:0000313" key="12">
    <source>
        <dbReference type="Proteomes" id="UP000663866"/>
    </source>
</evidence>
<gene>
    <name evidence="8" type="ORF">BYL167_LOCUS19</name>
    <name evidence="3" type="ORF">CJN711_LOCUS38992</name>
    <name evidence="9" type="ORF">GIL414_LOCUS212</name>
    <name evidence="2" type="ORF">KQP761_LOCUS4081</name>
    <name evidence="5" type="ORF">MBJ925_LOCUS32810</name>
    <name evidence="10" type="ORF">OVN521_LOCUS4444</name>
    <name evidence="7" type="ORF">UXM345_LOCUS225</name>
    <name evidence="4" type="ORF">WKI299_LOCUS15577</name>
    <name evidence="6" type="ORF">XDN619_LOCUS30622</name>
</gene>
<dbReference type="Proteomes" id="UP000681720">
    <property type="component" value="Unassembled WGS sequence"/>
</dbReference>
<keyword evidence="12" id="KW-1185">Reference proteome</keyword>
<evidence type="ECO:0000313" key="8">
    <source>
        <dbReference type="EMBL" id="CAF3745042.1"/>
    </source>
</evidence>